<dbReference type="Pfam" id="PF13692">
    <property type="entry name" value="Glyco_trans_1_4"/>
    <property type="match status" value="1"/>
</dbReference>
<protein>
    <submittedName>
        <fullName evidence="2">Glycosyltransferase involved in cell wall biosynthesis</fullName>
    </submittedName>
</protein>
<evidence type="ECO:0000313" key="3">
    <source>
        <dbReference type="Proteomes" id="UP000518288"/>
    </source>
</evidence>
<name>A0A7Y9U585_9BURK</name>
<dbReference type="EMBL" id="JACCFH010000001">
    <property type="protein sequence ID" value="NYG31347.1"/>
    <property type="molecule type" value="Genomic_DNA"/>
</dbReference>
<sequence length="405" mass="44279">MDKGRPLRILIVHNRYQIRGGEESVVDAEVALLRDHGHEVCLYERDNHEVAGQSRLGLLRDTLWSSSSHADVTRLIREFGADVVHVHNTLPLVSPSVYWAVDAAPSGVALVQTLHNYRWFCPKATLLRDGKICEDCVGKFAWRAVVHRCYRESAVQSAVMATTFGLHTALGSLHRKADRIIALSEFARDKYVLNGFPAERMAIKPNFVPDAGDPLAAASADRTGFLYVGRLSEEKGPHVLVEAAARVPELRFDLAGGGPLGPQLPRRDNIIYSGTVPAASVRDKMRHASMLVLPSLCYEGLPMTLVEAFCNGLPVLASRLGPLATLVEDGVNGLLFNPGDAGDLADKLRWAAAHPAAIRQMGVAARQAYLAHYTPESNYRQLLAIYEDAIVHRRASTSSARLTGT</sequence>
<keyword evidence="2" id="KW-0808">Transferase</keyword>
<comment type="caution">
    <text evidence="2">The sequence shown here is derived from an EMBL/GenBank/DDBJ whole genome shotgun (WGS) entry which is preliminary data.</text>
</comment>
<dbReference type="AlphaFoldDB" id="A0A7Y9U585"/>
<reference evidence="2 3" key="1">
    <citation type="submission" date="2020-07" db="EMBL/GenBank/DDBJ databases">
        <title>Genomic Encyclopedia of Archaeal and Bacterial Type Strains, Phase II (KMG-II): from individual species to whole genera.</title>
        <authorList>
            <person name="Goeker M."/>
        </authorList>
    </citation>
    <scope>NUCLEOTIDE SEQUENCE [LARGE SCALE GENOMIC DNA]</scope>
    <source>
        <strain evidence="2 3">DSM 21226</strain>
    </source>
</reference>
<dbReference type="Proteomes" id="UP000518288">
    <property type="component" value="Unassembled WGS sequence"/>
</dbReference>
<proteinExistence type="predicted"/>
<dbReference type="SUPFAM" id="SSF53756">
    <property type="entry name" value="UDP-Glycosyltransferase/glycogen phosphorylase"/>
    <property type="match status" value="1"/>
</dbReference>
<dbReference type="CDD" id="cd03801">
    <property type="entry name" value="GT4_PimA-like"/>
    <property type="match status" value="1"/>
</dbReference>
<accession>A0A7Y9U585</accession>
<feature type="domain" description="Glycosyltransferase subfamily 4-like N-terminal" evidence="1">
    <location>
        <begin position="20"/>
        <end position="209"/>
    </location>
</feature>
<dbReference type="Pfam" id="PF13439">
    <property type="entry name" value="Glyco_transf_4"/>
    <property type="match status" value="1"/>
</dbReference>
<gene>
    <name evidence="2" type="ORF">BDD16_000333</name>
</gene>
<dbReference type="GO" id="GO:0016757">
    <property type="term" value="F:glycosyltransferase activity"/>
    <property type="evidence" value="ECO:0007669"/>
    <property type="project" value="TreeGrafter"/>
</dbReference>
<dbReference type="InterPro" id="IPR050194">
    <property type="entry name" value="Glycosyltransferase_grp1"/>
</dbReference>
<organism evidence="2 3">
    <name type="scientific">Sphaerotilus montanus</name>
    <dbReference type="NCBI Taxonomy" id="522889"/>
    <lineage>
        <taxon>Bacteria</taxon>
        <taxon>Pseudomonadati</taxon>
        <taxon>Pseudomonadota</taxon>
        <taxon>Betaproteobacteria</taxon>
        <taxon>Burkholderiales</taxon>
        <taxon>Sphaerotilaceae</taxon>
        <taxon>Sphaerotilus</taxon>
    </lineage>
</organism>
<dbReference type="PANTHER" id="PTHR45947">
    <property type="entry name" value="SULFOQUINOVOSYL TRANSFERASE SQD2"/>
    <property type="match status" value="1"/>
</dbReference>
<dbReference type="RefSeq" id="WP_310732765.1">
    <property type="nucleotide sequence ID" value="NZ_JACCFH010000001.1"/>
</dbReference>
<evidence type="ECO:0000313" key="2">
    <source>
        <dbReference type="EMBL" id="NYG31347.1"/>
    </source>
</evidence>
<evidence type="ECO:0000259" key="1">
    <source>
        <dbReference type="Pfam" id="PF13439"/>
    </source>
</evidence>
<dbReference type="Gene3D" id="3.40.50.2000">
    <property type="entry name" value="Glycogen Phosphorylase B"/>
    <property type="match status" value="2"/>
</dbReference>
<keyword evidence="3" id="KW-1185">Reference proteome</keyword>
<dbReference type="InterPro" id="IPR028098">
    <property type="entry name" value="Glyco_trans_4-like_N"/>
</dbReference>
<dbReference type="PANTHER" id="PTHR45947:SF13">
    <property type="entry name" value="TRANSFERASE"/>
    <property type="match status" value="1"/>
</dbReference>